<dbReference type="PANTHER" id="PTHR12599:SF0">
    <property type="entry name" value="PTERIN-4-ALPHA-CARBINOLAMINE DEHYDRATASE"/>
    <property type="match status" value="1"/>
</dbReference>
<dbReference type="Pfam" id="PF01329">
    <property type="entry name" value="Pterin_4a"/>
    <property type="match status" value="1"/>
</dbReference>
<protein>
    <recommendedName>
        <fullName evidence="4">Putative pterin-4-alpha-carbinolamine dehydratase</fullName>
        <ecNumber evidence="3">4.2.1.96</ecNumber>
    </recommendedName>
</protein>
<evidence type="ECO:0000256" key="2">
    <source>
        <dbReference type="ARBA" id="ARBA00006472"/>
    </source>
</evidence>
<evidence type="ECO:0000256" key="3">
    <source>
        <dbReference type="ARBA" id="ARBA00013252"/>
    </source>
</evidence>
<keyword evidence="7" id="KW-1185">Reference proteome</keyword>
<dbReference type="EC" id="4.2.1.96" evidence="3"/>
<dbReference type="SUPFAM" id="SSF55248">
    <property type="entry name" value="PCD-like"/>
    <property type="match status" value="1"/>
</dbReference>
<reference evidence="6 7" key="1">
    <citation type="journal article" date="2019" name="Int. J. Syst. Evol. Microbiol.">
        <title>The Global Catalogue of Microorganisms (GCM) 10K type strain sequencing project: providing services to taxonomists for standard genome sequencing and annotation.</title>
        <authorList>
            <consortium name="The Broad Institute Genomics Platform"/>
            <consortium name="The Broad Institute Genome Sequencing Center for Infectious Disease"/>
            <person name="Wu L."/>
            <person name="Ma J."/>
        </authorList>
    </citation>
    <scope>NUCLEOTIDE SEQUENCE [LARGE SCALE GENOMIC DNA]</scope>
    <source>
        <strain evidence="6 7">JCM 16014</strain>
    </source>
</reference>
<sequence length="101" mass="11276">MPYAEPLTDQEIADRLDQLPGWERSEDSITKTFKIKPYPRGLALIALVVAAEEKMDHHADIEYRFGSVVFTITTHAANHQITAKDLELAERIEKASVGIAA</sequence>
<evidence type="ECO:0000256" key="5">
    <source>
        <dbReference type="ARBA" id="ARBA00023239"/>
    </source>
</evidence>
<dbReference type="RefSeq" id="WP_344671967.1">
    <property type="nucleotide sequence ID" value="NZ_BAAAQN010000099.1"/>
</dbReference>
<evidence type="ECO:0000313" key="6">
    <source>
        <dbReference type="EMBL" id="GAA2064957.1"/>
    </source>
</evidence>
<dbReference type="EMBL" id="BAAAQN010000099">
    <property type="protein sequence ID" value="GAA2064957.1"/>
    <property type="molecule type" value="Genomic_DNA"/>
</dbReference>
<dbReference type="InterPro" id="IPR001533">
    <property type="entry name" value="Pterin_deHydtase"/>
</dbReference>
<accession>A0ABN2VMT2</accession>
<dbReference type="NCBIfam" id="NF002017">
    <property type="entry name" value="PRK00823.1-2"/>
    <property type="match status" value="1"/>
</dbReference>
<comment type="caution">
    <text evidence="6">The sequence shown here is derived from an EMBL/GenBank/DDBJ whole genome shotgun (WGS) entry which is preliminary data.</text>
</comment>
<dbReference type="InterPro" id="IPR036428">
    <property type="entry name" value="PCD_sf"/>
</dbReference>
<comment type="catalytic activity">
    <reaction evidence="1">
        <text>(4aS,6R)-4a-hydroxy-L-erythro-5,6,7,8-tetrahydrobiopterin = (6R)-L-erythro-6,7-dihydrobiopterin + H2O</text>
        <dbReference type="Rhea" id="RHEA:11920"/>
        <dbReference type="ChEBI" id="CHEBI:15377"/>
        <dbReference type="ChEBI" id="CHEBI:15642"/>
        <dbReference type="ChEBI" id="CHEBI:43120"/>
        <dbReference type="EC" id="4.2.1.96"/>
    </reaction>
</comment>
<organism evidence="6 7">
    <name type="scientific">Catenulispora yoronensis</name>
    <dbReference type="NCBI Taxonomy" id="450799"/>
    <lineage>
        <taxon>Bacteria</taxon>
        <taxon>Bacillati</taxon>
        <taxon>Actinomycetota</taxon>
        <taxon>Actinomycetes</taxon>
        <taxon>Catenulisporales</taxon>
        <taxon>Catenulisporaceae</taxon>
        <taxon>Catenulispora</taxon>
    </lineage>
</organism>
<dbReference type="CDD" id="cd00488">
    <property type="entry name" value="PCD_DCoH"/>
    <property type="match status" value="1"/>
</dbReference>
<comment type="similarity">
    <text evidence="2">Belongs to the pterin-4-alpha-carbinolamine dehydratase family.</text>
</comment>
<dbReference type="PANTHER" id="PTHR12599">
    <property type="entry name" value="PTERIN-4-ALPHA-CARBINOLAMINE DEHYDRATASE"/>
    <property type="match status" value="1"/>
</dbReference>
<keyword evidence="5" id="KW-0456">Lyase</keyword>
<dbReference type="Proteomes" id="UP001500751">
    <property type="component" value="Unassembled WGS sequence"/>
</dbReference>
<gene>
    <name evidence="6" type="ORF">GCM10009839_90680</name>
</gene>
<dbReference type="Gene3D" id="3.30.1360.20">
    <property type="entry name" value="Transcriptional coactivator/pterin dehydratase"/>
    <property type="match status" value="1"/>
</dbReference>
<proteinExistence type="inferred from homology"/>
<evidence type="ECO:0000313" key="7">
    <source>
        <dbReference type="Proteomes" id="UP001500751"/>
    </source>
</evidence>
<evidence type="ECO:0000256" key="4">
    <source>
        <dbReference type="ARBA" id="ARBA00021735"/>
    </source>
</evidence>
<name>A0ABN2VMT2_9ACTN</name>
<evidence type="ECO:0000256" key="1">
    <source>
        <dbReference type="ARBA" id="ARBA00001554"/>
    </source>
</evidence>